<dbReference type="EMBL" id="JBEDNQ010000005">
    <property type="protein sequence ID" value="MEQ3551392.1"/>
    <property type="molecule type" value="Genomic_DNA"/>
</dbReference>
<dbReference type="InterPro" id="IPR003593">
    <property type="entry name" value="AAA+_ATPase"/>
</dbReference>
<keyword evidence="5" id="KW-1185">Reference proteome</keyword>
<dbReference type="Pfam" id="PF00196">
    <property type="entry name" value="GerE"/>
    <property type="match status" value="1"/>
</dbReference>
<organism evidence="4 5">
    <name type="scientific">Pseudonocardia nematodicida</name>
    <dbReference type="NCBI Taxonomy" id="1206997"/>
    <lineage>
        <taxon>Bacteria</taxon>
        <taxon>Bacillati</taxon>
        <taxon>Actinomycetota</taxon>
        <taxon>Actinomycetes</taxon>
        <taxon>Pseudonocardiales</taxon>
        <taxon>Pseudonocardiaceae</taxon>
        <taxon>Pseudonocardia</taxon>
    </lineage>
</organism>
<protein>
    <submittedName>
        <fullName evidence="4">LuxR C-terminal-related transcriptional regulator</fullName>
    </submittedName>
</protein>
<dbReference type="SUPFAM" id="SSF46894">
    <property type="entry name" value="C-terminal effector domain of the bipartite response regulators"/>
    <property type="match status" value="1"/>
</dbReference>
<dbReference type="CDD" id="cd06170">
    <property type="entry name" value="LuxR_C_like"/>
    <property type="match status" value="1"/>
</dbReference>
<dbReference type="Pfam" id="PF13191">
    <property type="entry name" value="AAA_16"/>
    <property type="match status" value="1"/>
</dbReference>
<dbReference type="SMART" id="SM00382">
    <property type="entry name" value="AAA"/>
    <property type="match status" value="1"/>
</dbReference>
<dbReference type="Gene3D" id="1.10.10.10">
    <property type="entry name" value="Winged helix-like DNA-binding domain superfamily/Winged helix DNA-binding domain"/>
    <property type="match status" value="1"/>
</dbReference>
<evidence type="ECO:0000259" key="3">
    <source>
        <dbReference type="PROSITE" id="PS50043"/>
    </source>
</evidence>
<dbReference type="InterPro" id="IPR000792">
    <property type="entry name" value="Tscrpt_reg_LuxR_C"/>
</dbReference>
<dbReference type="SMART" id="SM00421">
    <property type="entry name" value="HTH_LUXR"/>
    <property type="match status" value="1"/>
</dbReference>
<keyword evidence="2" id="KW-0067">ATP-binding</keyword>
<dbReference type="PANTHER" id="PTHR16305">
    <property type="entry name" value="TESTICULAR SOLUBLE ADENYLYL CYCLASE"/>
    <property type="match status" value="1"/>
</dbReference>
<dbReference type="PROSITE" id="PS00622">
    <property type="entry name" value="HTH_LUXR_1"/>
    <property type="match status" value="1"/>
</dbReference>
<dbReference type="SUPFAM" id="SSF52540">
    <property type="entry name" value="P-loop containing nucleoside triphosphate hydrolases"/>
    <property type="match status" value="1"/>
</dbReference>
<proteinExistence type="predicted"/>
<evidence type="ECO:0000313" key="5">
    <source>
        <dbReference type="Proteomes" id="UP001494902"/>
    </source>
</evidence>
<feature type="domain" description="HTH luxR-type" evidence="3">
    <location>
        <begin position="835"/>
        <end position="899"/>
    </location>
</feature>
<evidence type="ECO:0000313" key="4">
    <source>
        <dbReference type="EMBL" id="MEQ3551392.1"/>
    </source>
</evidence>
<dbReference type="InterPro" id="IPR027417">
    <property type="entry name" value="P-loop_NTPase"/>
</dbReference>
<dbReference type="InterPro" id="IPR016032">
    <property type="entry name" value="Sig_transdc_resp-reg_C-effctor"/>
</dbReference>
<comment type="caution">
    <text evidence="4">The sequence shown here is derived from an EMBL/GenBank/DDBJ whole genome shotgun (WGS) entry which is preliminary data.</text>
</comment>
<dbReference type="Gene3D" id="3.40.50.300">
    <property type="entry name" value="P-loop containing nucleotide triphosphate hydrolases"/>
    <property type="match status" value="1"/>
</dbReference>
<dbReference type="InterPro" id="IPR036388">
    <property type="entry name" value="WH-like_DNA-bd_sf"/>
</dbReference>
<sequence length="899" mass="94624">MVAGPSRVWSGDRVRAGQVADLVDLVVADDPTRPRGLILTGAPGIGKSTTLEALGRRLLAGGRDTRRVGTGSAAQVRPFAVVTDLLGLEPVHPPRPDSGDHIVAAAEQLCRVAPLVLCVDDAHRCDPDSLDVLARLHDLTDDLPLTLVLARRGVGDRTALSALGRRPGMCEIEVLGLTGSAVDELVRTRCGAPPSPGLRALLLGADGNPLRIRAVLDDLDRRGALQVCDDEVRAADGAVTASVEAGLRAQLASLDAPARDLVRILAAWGGPADVATLADVQGTGPAAPIEPARLAVGLGVLRWTADDRLAFSHDLYRDVVLADLEPPVARALHAACAVTSRRQGAGPLTVARHTARAAGPDAPAALLAAAADLEHAPLHAADLLAEAAGHVDDDSPLADDVAVERAGALAITGQVEAAERVARERLARSRTPGVCTALRSIVLFCLLSDAQIDAALDEIDLGLARIRSGRARAELVDLRRWVRLLGGRGVVEGPPARPAETGSGLISDAIELFLTGDPERGRWRATEATRVRSRDRSRPWLDSPTAPVWPAYLALHAEGPVRARELSLRTRREAQQTGRLWLTPFHQSVSAGINFLAGAWDDALAEIVSALEAADATGTAWTSTTTATRLQIAVHRGELDEAATILRRWRTRALPEQFGLPHVTQAEVALLEARGEPERAAELARRAWCDALDSGRVMWALLAGPDTLRVARAAGDAELAARVVRDTAAVPLGRARASAPAARLTAAMAAGDPDEAAAAARDFHGFGHVPGATAGWEEAACLAAARGDAATARAHAEQCGALAGSVGAVTVERRLAARLRAAGLRQGVRGSRRRPASGWESLTPTELRIAELVGQGLTSPQVAARLYISPRTVQTHISHILRKLGLRSRVELAAQLSLR</sequence>
<dbReference type="Proteomes" id="UP001494902">
    <property type="component" value="Unassembled WGS sequence"/>
</dbReference>
<reference evidence="4 5" key="1">
    <citation type="submission" date="2024-03" db="EMBL/GenBank/DDBJ databases">
        <title>Draft genome sequence of Pseudonocardia nematodicida JCM 31783.</title>
        <authorList>
            <person name="Butdee W."/>
            <person name="Duangmal K."/>
        </authorList>
    </citation>
    <scope>NUCLEOTIDE SEQUENCE [LARGE SCALE GENOMIC DNA]</scope>
    <source>
        <strain evidence="4 5">JCM 31783</strain>
    </source>
</reference>
<evidence type="ECO:0000256" key="2">
    <source>
        <dbReference type="ARBA" id="ARBA00022840"/>
    </source>
</evidence>
<name>A0ABV1KCR2_9PSEU</name>
<dbReference type="RefSeq" id="WP_349298472.1">
    <property type="nucleotide sequence ID" value="NZ_JBEDNQ010000005.1"/>
</dbReference>
<evidence type="ECO:0000256" key="1">
    <source>
        <dbReference type="ARBA" id="ARBA00022741"/>
    </source>
</evidence>
<dbReference type="PROSITE" id="PS50043">
    <property type="entry name" value="HTH_LUXR_2"/>
    <property type="match status" value="1"/>
</dbReference>
<dbReference type="PANTHER" id="PTHR16305:SF35">
    <property type="entry name" value="TRANSCRIPTIONAL ACTIVATOR DOMAIN"/>
    <property type="match status" value="1"/>
</dbReference>
<accession>A0ABV1KCR2</accession>
<gene>
    <name evidence="4" type="ORF">WIS52_13020</name>
</gene>
<keyword evidence="1" id="KW-0547">Nucleotide-binding</keyword>
<dbReference type="PRINTS" id="PR00038">
    <property type="entry name" value="HTHLUXR"/>
</dbReference>
<dbReference type="InterPro" id="IPR041664">
    <property type="entry name" value="AAA_16"/>
</dbReference>